<organism evidence="2 3">
    <name type="scientific">Herbiconiux daphne</name>
    <dbReference type="NCBI Taxonomy" id="2970914"/>
    <lineage>
        <taxon>Bacteria</taxon>
        <taxon>Bacillati</taxon>
        <taxon>Actinomycetota</taxon>
        <taxon>Actinomycetes</taxon>
        <taxon>Micrococcales</taxon>
        <taxon>Microbacteriaceae</taxon>
        <taxon>Herbiconiux</taxon>
    </lineage>
</organism>
<evidence type="ECO:0008006" key="4">
    <source>
        <dbReference type="Google" id="ProtNLM"/>
    </source>
</evidence>
<gene>
    <name evidence="2" type="ORF">N1032_06260</name>
</gene>
<evidence type="ECO:0000256" key="1">
    <source>
        <dbReference type="SAM" id="MobiDB-lite"/>
    </source>
</evidence>
<sequence>MTSGSDVRQRLRALPVGEWSGYLAEHSGLPGPRANLELAQAVADVADADTLRAFAQGADEYRALCGAIGLGRLLVELAARAEATDTRADADADNHDSAAADAPELRLELRRLAADERWRVREGVAMALQRLGDAAPETLWALADQWLTEVESRTARAGVDRAGTPPTSAAPAGAPAAVAATDDHLSLTEVKARTARASADRAAPPPTGAPAAGAATDDHPLLIARAVAAGIAEPRLVRREQAARRALGILDRITALLVAVPARDRRHGDARVLRQVLGYCWSVALVGAPADGFDALDRWAASGDADAAWIVRENLKKARLVRADPERAETLRALC</sequence>
<reference evidence="2" key="1">
    <citation type="submission" date="2022-08" db="EMBL/GenBank/DDBJ databases">
        <authorList>
            <person name="Deng Y."/>
            <person name="Han X.-F."/>
            <person name="Zhang Y.-Q."/>
        </authorList>
    </citation>
    <scope>NUCLEOTIDE SEQUENCE</scope>
    <source>
        <strain evidence="2">CPCC 203386</strain>
    </source>
</reference>
<accession>A0ABT2GZF0</accession>
<dbReference type="RefSeq" id="WP_259538155.1">
    <property type="nucleotide sequence ID" value="NZ_JANLCJ010000002.1"/>
</dbReference>
<protein>
    <recommendedName>
        <fullName evidence="4">HEAT repeat domain-containing protein</fullName>
    </recommendedName>
</protein>
<proteinExistence type="predicted"/>
<evidence type="ECO:0000313" key="2">
    <source>
        <dbReference type="EMBL" id="MCS5733338.1"/>
    </source>
</evidence>
<dbReference type="EMBL" id="JANLCJ010000002">
    <property type="protein sequence ID" value="MCS5733338.1"/>
    <property type="molecule type" value="Genomic_DNA"/>
</dbReference>
<feature type="region of interest" description="Disordered" evidence="1">
    <location>
        <begin position="195"/>
        <end position="214"/>
    </location>
</feature>
<name>A0ABT2GZF0_9MICO</name>
<comment type="caution">
    <text evidence="2">The sequence shown here is derived from an EMBL/GenBank/DDBJ whole genome shotgun (WGS) entry which is preliminary data.</text>
</comment>
<evidence type="ECO:0000313" key="3">
    <source>
        <dbReference type="Proteomes" id="UP001165586"/>
    </source>
</evidence>
<dbReference type="Proteomes" id="UP001165586">
    <property type="component" value="Unassembled WGS sequence"/>
</dbReference>
<keyword evidence="3" id="KW-1185">Reference proteome</keyword>